<dbReference type="RefSeq" id="WP_074750131.1">
    <property type="nucleotide sequence ID" value="NZ_FNCO01000001.1"/>
</dbReference>
<dbReference type="AlphaFoldDB" id="A0A1G7T3L1"/>
<protein>
    <recommendedName>
        <fullName evidence="3">Secretion system X translation initiation factor</fullName>
    </recommendedName>
</protein>
<evidence type="ECO:0008006" key="3">
    <source>
        <dbReference type="Google" id="ProtNLM"/>
    </source>
</evidence>
<proteinExistence type="predicted"/>
<dbReference type="Proteomes" id="UP000182894">
    <property type="component" value="Unassembled WGS sequence"/>
</dbReference>
<accession>A0A1G7T3L1</accession>
<dbReference type="OrthoDB" id="7025335at2"/>
<organism evidence="1 2">
    <name type="scientific">Pseudomonas abietaniphila</name>
    <dbReference type="NCBI Taxonomy" id="89065"/>
    <lineage>
        <taxon>Bacteria</taxon>
        <taxon>Pseudomonadati</taxon>
        <taxon>Pseudomonadota</taxon>
        <taxon>Gammaproteobacteria</taxon>
        <taxon>Pseudomonadales</taxon>
        <taxon>Pseudomonadaceae</taxon>
        <taxon>Pseudomonas</taxon>
    </lineage>
</organism>
<dbReference type="EMBL" id="FNCO01000001">
    <property type="protein sequence ID" value="SDG29883.1"/>
    <property type="molecule type" value="Genomic_DNA"/>
</dbReference>
<sequence length="174" mass="18449">MNTRRVTAWLAFFGICGLIAWVPEQFFGEQAQDLSSAAAPVASKHRDAVATAKGGSDKGGDAKAGVAKVPQLDLFAAQSWYVAPVVTAEQAALNSVPAAPTVPTAPPLPFQFIGKLADSQQLQVFLQNGERLYVVRAGDVIDDVYKVDRISATEMSLVYLPLKFAQTLSVGSAP</sequence>
<keyword evidence="2" id="KW-1185">Reference proteome</keyword>
<evidence type="ECO:0000313" key="2">
    <source>
        <dbReference type="Proteomes" id="UP000182894"/>
    </source>
</evidence>
<reference evidence="2" key="1">
    <citation type="submission" date="2016-10" db="EMBL/GenBank/DDBJ databases">
        <authorList>
            <person name="Varghese N."/>
            <person name="Submissions S."/>
        </authorList>
    </citation>
    <scope>NUCLEOTIDE SEQUENCE [LARGE SCALE GENOMIC DNA]</scope>
    <source>
        <strain evidence="2">ATCC 700689</strain>
    </source>
</reference>
<gene>
    <name evidence="1" type="ORF">SAMN05216605_101656</name>
</gene>
<dbReference type="STRING" id="89065.SAMN05216605_101656"/>
<evidence type="ECO:0000313" key="1">
    <source>
        <dbReference type="EMBL" id="SDG29883.1"/>
    </source>
</evidence>
<name>A0A1G7T3L1_9PSED</name>